<gene>
    <name evidence="2" type="ORF">GCM10008090_21190</name>
</gene>
<evidence type="ECO:0000259" key="1">
    <source>
        <dbReference type="PROSITE" id="PS51186"/>
    </source>
</evidence>
<keyword evidence="3" id="KW-1185">Reference proteome</keyword>
<dbReference type="InterPro" id="IPR000182">
    <property type="entry name" value="GNAT_dom"/>
</dbReference>
<dbReference type="PROSITE" id="PS51186">
    <property type="entry name" value="GNAT"/>
    <property type="match status" value="1"/>
</dbReference>
<evidence type="ECO:0000313" key="2">
    <source>
        <dbReference type="EMBL" id="GHA11190.1"/>
    </source>
</evidence>
<dbReference type="AlphaFoldDB" id="A0A918RU42"/>
<dbReference type="CDD" id="cd04301">
    <property type="entry name" value="NAT_SF"/>
    <property type="match status" value="1"/>
</dbReference>
<comment type="caution">
    <text evidence="2">The sequence shown here is derived from an EMBL/GenBank/DDBJ whole genome shotgun (WGS) entry which is preliminary data.</text>
</comment>
<protein>
    <recommendedName>
        <fullName evidence="1">N-acetyltransferase domain-containing protein</fullName>
    </recommendedName>
</protein>
<sequence>MEPLNCIAMTNRDGELVAFGQFYNRLNFCHLARLVVNPEYRGRGLITLLVEYLCGTGCLHLGVRQASLFVNAHNLPALKVYRRLGFTETDYPDLLPFEGHLYLTRWQKKAEGDVTFGQDLLQGS</sequence>
<reference evidence="2" key="2">
    <citation type="submission" date="2020-09" db="EMBL/GenBank/DDBJ databases">
        <authorList>
            <person name="Sun Q."/>
            <person name="Kim S."/>
        </authorList>
    </citation>
    <scope>NUCLEOTIDE SEQUENCE</scope>
    <source>
        <strain evidence="2">KCTC 12711</strain>
    </source>
</reference>
<dbReference type="SUPFAM" id="SSF55729">
    <property type="entry name" value="Acyl-CoA N-acyltransferases (Nat)"/>
    <property type="match status" value="1"/>
</dbReference>
<dbReference type="Pfam" id="PF00583">
    <property type="entry name" value="Acetyltransf_1"/>
    <property type="match status" value="1"/>
</dbReference>
<dbReference type="InterPro" id="IPR016181">
    <property type="entry name" value="Acyl_CoA_acyltransferase"/>
</dbReference>
<evidence type="ECO:0000313" key="3">
    <source>
        <dbReference type="Proteomes" id="UP000614811"/>
    </source>
</evidence>
<dbReference type="GO" id="GO:0016747">
    <property type="term" value="F:acyltransferase activity, transferring groups other than amino-acyl groups"/>
    <property type="evidence" value="ECO:0007669"/>
    <property type="project" value="InterPro"/>
</dbReference>
<name>A0A918RU42_9GAMM</name>
<dbReference type="Proteomes" id="UP000614811">
    <property type="component" value="Unassembled WGS sequence"/>
</dbReference>
<organism evidence="2 3">
    <name type="scientific">Arenicella chitinivorans</name>
    <dbReference type="NCBI Taxonomy" id="1329800"/>
    <lineage>
        <taxon>Bacteria</taxon>
        <taxon>Pseudomonadati</taxon>
        <taxon>Pseudomonadota</taxon>
        <taxon>Gammaproteobacteria</taxon>
        <taxon>Arenicellales</taxon>
        <taxon>Arenicellaceae</taxon>
        <taxon>Arenicella</taxon>
    </lineage>
</organism>
<accession>A0A918RU42</accession>
<feature type="domain" description="N-acetyltransferase" evidence="1">
    <location>
        <begin position="1"/>
        <end position="108"/>
    </location>
</feature>
<proteinExistence type="predicted"/>
<reference evidence="2" key="1">
    <citation type="journal article" date="2014" name="Int. J. Syst. Evol. Microbiol.">
        <title>Complete genome sequence of Corynebacterium casei LMG S-19264T (=DSM 44701T), isolated from a smear-ripened cheese.</title>
        <authorList>
            <consortium name="US DOE Joint Genome Institute (JGI-PGF)"/>
            <person name="Walter F."/>
            <person name="Albersmeier A."/>
            <person name="Kalinowski J."/>
            <person name="Ruckert C."/>
        </authorList>
    </citation>
    <scope>NUCLEOTIDE SEQUENCE</scope>
    <source>
        <strain evidence="2">KCTC 12711</strain>
    </source>
</reference>
<dbReference type="Gene3D" id="3.40.630.30">
    <property type="match status" value="1"/>
</dbReference>
<dbReference type="EMBL" id="BMXA01000003">
    <property type="protein sequence ID" value="GHA11190.1"/>
    <property type="molecule type" value="Genomic_DNA"/>
</dbReference>